<dbReference type="InterPro" id="IPR017907">
    <property type="entry name" value="Znf_RING_CS"/>
</dbReference>
<name>A0A6N2KCY4_SALVM</name>
<dbReference type="SMART" id="SM00184">
    <property type="entry name" value="RING"/>
    <property type="match status" value="1"/>
</dbReference>
<dbReference type="EMBL" id="CAADRP010000258">
    <property type="protein sequence ID" value="VFU25855.1"/>
    <property type="molecule type" value="Genomic_DNA"/>
</dbReference>
<dbReference type="InterPro" id="IPR013083">
    <property type="entry name" value="Znf_RING/FYVE/PHD"/>
</dbReference>
<evidence type="ECO:0000256" key="2">
    <source>
        <dbReference type="ARBA" id="ARBA00022771"/>
    </source>
</evidence>
<dbReference type="PROSITE" id="PS50016">
    <property type="entry name" value="ZF_PHD_2"/>
    <property type="match status" value="1"/>
</dbReference>
<protein>
    <recommendedName>
        <fullName evidence="9">PHD-type domain-containing protein</fullName>
    </recommendedName>
</protein>
<proteinExistence type="predicted"/>
<feature type="compositionally biased region" description="Polar residues" evidence="5">
    <location>
        <begin position="669"/>
        <end position="679"/>
    </location>
</feature>
<evidence type="ECO:0000256" key="1">
    <source>
        <dbReference type="ARBA" id="ARBA00022723"/>
    </source>
</evidence>
<keyword evidence="3" id="KW-0862">Zinc</keyword>
<evidence type="ECO:0000259" key="6">
    <source>
        <dbReference type="PROSITE" id="PS50016"/>
    </source>
</evidence>
<evidence type="ECO:0000313" key="8">
    <source>
        <dbReference type="EMBL" id="VFU25855.1"/>
    </source>
</evidence>
<reference evidence="8" key="1">
    <citation type="submission" date="2019-03" db="EMBL/GenBank/DDBJ databases">
        <authorList>
            <person name="Mank J."/>
            <person name="Almeida P."/>
        </authorList>
    </citation>
    <scope>NUCLEOTIDE SEQUENCE</scope>
    <source>
        <strain evidence="8">78183</strain>
    </source>
</reference>
<dbReference type="PROSITE" id="PS00518">
    <property type="entry name" value="ZF_RING_1"/>
    <property type="match status" value="1"/>
</dbReference>
<dbReference type="GO" id="GO:0008270">
    <property type="term" value="F:zinc ion binding"/>
    <property type="evidence" value="ECO:0007669"/>
    <property type="project" value="UniProtKB-KW"/>
</dbReference>
<feature type="compositionally biased region" description="Acidic residues" evidence="5">
    <location>
        <begin position="199"/>
        <end position="208"/>
    </location>
</feature>
<dbReference type="InterPro" id="IPR001965">
    <property type="entry name" value="Znf_PHD"/>
</dbReference>
<feature type="compositionally biased region" description="Polar residues" evidence="5">
    <location>
        <begin position="608"/>
        <end position="636"/>
    </location>
</feature>
<evidence type="ECO:0008006" key="9">
    <source>
        <dbReference type="Google" id="ProtNLM"/>
    </source>
</evidence>
<dbReference type="Pfam" id="PF13639">
    <property type="entry name" value="zf-RING_2"/>
    <property type="match status" value="1"/>
</dbReference>
<feature type="compositionally biased region" description="Acidic residues" evidence="5">
    <location>
        <begin position="26"/>
        <end position="46"/>
    </location>
</feature>
<feature type="compositionally biased region" description="Basic and acidic residues" evidence="5">
    <location>
        <begin position="16"/>
        <end position="25"/>
    </location>
</feature>
<feature type="compositionally biased region" description="Basic residues" evidence="5">
    <location>
        <begin position="150"/>
        <end position="193"/>
    </location>
</feature>
<feature type="region of interest" description="Disordered" evidence="5">
    <location>
        <begin position="660"/>
        <end position="679"/>
    </location>
</feature>
<feature type="region of interest" description="Disordered" evidence="5">
    <location>
        <begin position="1"/>
        <end position="50"/>
    </location>
</feature>
<gene>
    <name evidence="8" type="ORF">SVIM_LOCUS63962</name>
</gene>
<dbReference type="InterPro" id="IPR019787">
    <property type="entry name" value="Znf_PHD-finger"/>
</dbReference>
<evidence type="ECO:0000259" key="7">
    <source>
        <dbReference type="PROSITE" id="PS50089"/>
    </source>
</evidence>
<dbReference type="SMART" id="SM00249">
    <property type="entry name" value="PHD"/>
    <property type="match status" value="1"/>
</dbReference>
<feature type="region of interest" description="Disordered" evidence="5">
    <location>
        <begin position="581"/>
        <end position="636"/>
    </location>
</feature>
<sequence length="967" mass="110650">MGRGEQINYKRSLNKRARDKDKGSDDSDEDYVVENEENVSDDDSEDCQMGIHQRRVLMVLLRKRRREKEEEEEFRKPVRSKKRISSGKGKIEGKASRKRKRAFHDDDDDDDDDEYVNDDGDEEDEEFTPDEEDDDCLDEDDELTVESKNRNVKVVKRRVPKRGSGRVTKRRNSRVRKKPLEKKGRNKRRLKKKERCEHEDEDEDDGELLADSPVRREKSKKSSGVRKRKFFTQILCLTDHLMMNIPFPGEEREQVREASQLYGKLKTSLRSSVWKKTQENGDLCQQTKPIGRKGKEKVKEVKSELGKQVCGICLSEEDKRRLRGTLDCCSHYFCFTCIMEWSKVESRCPLCKQRFSTIAKSGRSAMGVDLRNMVIEVPKRDQVYQPTEEEIRSYIDPYENVICKECHEGGDDGLMLLCDLCDSSAHSYCVGLGRQVPEGNWYCDDCRPVALGSTSSQAQDPLHDQWNSSNNIFNRPPPVLNLEGGLDPNLESSPRLTIPQVFGNLSSPRFLAGDSHVASPVSVAGASTVSGRRHLHRHIRILLSNRNPSANMNPVANRIDAISAASLRSDFLNSQIDPVRETALQNPRTQENGTSEQTPKEERLQVNDHPSSSFQNRDSFYQTPNQLRRQTVQDSTITTADRPANLTLWPELMGINSIPGFEQPHQFRSRSSTEPDGNLSSYQVREQSQFYDVKEQLQSMVKNHLGSLSRDIELDHDTLKDIARSSTHTILAACGLEHKRSEVHTVPLPSTCTHTDRVVAGQTSVMRGCCSSCFDSFVRDVVKTIMDTRPRQWLTLGRGQDANNHCFGRDSDVGDGRQGYLVQQILVQDPIKSLSKSRINWEVYYRGKGLLKPDFSEKAFSCIEALRPIIKSNERRYANENLLSLHANVGNKYELHLFWRFFKKSAVFYNSGCLHIISSLMKSDGLDGAEEVWEEWLSLKTLFDIQIPNAMFTCHSQKMSEKRPRHL</sequence>
<feature type="compositionally biased region" description="Acidic residues" evidence="5">
    <location>
        <begin position="105"/>
        <end position="144"/>
    </location>
</feature>
<dbReference type="InterPro" id="IPR058746">
    <property type="entry name" value="Znf_RING-type_Topors"/>
</dbReference>
<dbReference type="PROSITE" id="PS50089">
    <property type="entry name" value="ZF_RING_2"/>
    <property type="match status" value="1"/>
</dbReference>
<keyword evidence="2 4" id="KW-0863">Zinc-finger</keyword>
<evidence type="ECO:0000256" key="5">
    <source>
        <dbReference type="SAM" id="MobiDB-lite"/>
    </source>
</evidence>
<evidence type="ECO:0000256" key="4">
    <source>
        <dbReference type="PROSITE-ProRule" id="PRU00175"/>
    </source>
</evidence>
<keyword evidence="1" id="KW-0479">Metal-binding</keyword>
<dbReference type="SUPFAM" id="SSF57903">
    <property type="entry name" value="FYVE/PHD zinc finger"/>
    <property type="match status" value="1"/>
</dbReference>
<dbReference type="PANTHER" id="PTHR47177">
    <property type="entry name" value="F18C1.6 PROTEIN"/>
    <property type="match status" value="1"/>
</dbReference>
<evidence type="ECO:0000256" key="3">
    <source>
        <dbReference type="ARBA" id="ARBA00022833"/>
    </source>
</evidence>
<dbReference type="CDD" id="cd16574">
    <property type="entry name" value="RING-HC_Topors"/>
    <property type="match status" value="1"/>
</dbReference>
<feature type="compositionally biased region" description="Polar residues" evidence="5">
    <location>
        <begin position="583"/>
        <end position="597"/>
    </location>
</feature>
<dbReference type="AlphaFoldDB" id="A0A6N2KCY4"/>
<dbReference type="SUPFAM" id="SSF57850">
    <property type="entry name" value="RING/U-box"/>
    <property type="match status" value="1"/>
</dbReference>
<feature type="region of interest" description="Disordered" evidence="5">
    <location>
        <begin position="66"/>
        <end position="223"/>
    </location>
</feature>
<feature type="domain" description="PHD-type" evidence="6">
    <location>
        <begin position="400"/>
        <end position="449"/>
    </location>
</feature>
<dbReference type="InterPro" id="IPR001841">
    <property type="entry name" value="Znf_RING"/>
</dbReference>
<organism evidence="8">
    <name type="scientific">Salix viminalis</name>
    <name type="common">Common osier</name>
    <name type="synonym">Basket willow</name>
    <dbReference type="NCBI Taxonomy" id="40686"/>
    <lineage>
        <taxon>Eukaryota</taxon>
        <taxon>Viridiplantae</taxon>
        <taxon>Streptophyta</taxon>
        <taxon>Embryophyta</taxon>
        <taxon>Tracheophyta</taxon>
        <taxon>Spermatophyta</taxon>
        <taxon>Magnoliopsida</taxon>
        <taxon>eudicotyledons</taxon>
        <taxon>Gunneridae</taxon>
        <taxon>Pentapetalae</taxon>
        <taxon>rosids</taxon>
        <taxon>fabids</taxon>
        <taxon>Malpighiales</taxon>
        <taxon>Salicaceae</taxon>
        <taxon>Saliceae</taxon>
        <taxon>Salix</taxon>
    </lineage>
</organism>
<dbReference type="InterPro" id="IPR011011">
    <property type="entry name" value="Znf_FYVE_PHD"/>
</dbReference>
<dbReference type="Gene3D" id="3.30.40.10">
    <property type="entry name" value="Zinc/RING finger domain, C3HC4 (zinc finger)"/>
    <property type="match status" value="2"/>
</dbReference>
<dbReference type="Pfam" id="PF00628">
    <property type="entry name" value="PHD"/>
    <property type="match status" value="1"/>
</dbReference>
<accession>A0A6N2KCY4</accession>
<feature type="domain" description="RING-type" evidence="7">
    <location>
        <begin position="310"/>
        <end position="352"/>
    </location>
</feature>
<dbReference type="PANTHER" id="PTHR47177:SF3">
    <property type="entry name" value="F18C1.6 PROTEIN"/>
    <property type="match status" value="1"/>
</dbReference>